<name>A0ABT3GR58_9BACT</name>
<evidence type="ECO:0000313" key="7">
    <source>
        <dbReference type="Proteomes" id="UP001320876"/>
    </source>
</evidence>
<dbReference type="SUPFAM" id="SSF47473">
    <property type="entry name" value="EF-hand"/>
    <property type="match status" value="1"/>
</dbReference>
<dbReference type="Pfam" id="PF13499">
    <property type="entry name" value="EF-hand_7"/>
    <property type="match status" value="1"/>
</dbReference>
<dbReference type="InterPro" id="IPR002048">
    <property type="entry name" value="EF_hand_dom"/>
</dbReference>
<evidence type="ECO:0000256" key="2">
    <source>
        <dbReference type="ARBA" id="ARBA00022737"/>
    </source>
</evidence>
<keyword evidence="7" id="KW-1185">Reference proteome</keyword>
<feature type="domain" description="EF-hand" evidence="5">
    <location>
        <begin position="72"/>
        <end position="107"/>
    </location>
</feature>
<feature type="compositionally biased region" description="Gly residues" evidence="3">
    <location>
        <begin position="144"/>
        <end position="169"/>
    </location>
</feature>
<dbReference type="Pfam" id="PF13202">
    <property type="entry name" value="EF-hand_5"/>
    <property type="match status" value="1"/>
</dbReference>
<dbReference type="PROSITE" id="PS00018">
    <property type="entry name" value="EF_HAND_1"/>
    <property type="match status" value="1"/>
</dbReference>
<proteinExistence type="predicted"/>
<keyword evidence="2" id="KW-0677">Repeat</keyword>
<comment type="caution">
    <text evidence="6">The sequence shown here is derived from an EMBL/GenBank/DDBJ whole genome shotgun (WGS) entry which is preliminary data.</text>
</comment>
<protein>
    <submittedName>
        <fullName evidence="6">EF-hand domain-containing protein</fullName>
    </submittedName>
</protein>
<organism evidence="6 7">
    <name type="scientific">Luteolibacter arcticus</name>
    <dbReference type="NCBI Taxonomy" id="1581411"/>
    <lineage>
        <taxon>Bacteria</taxon>
        <taxon>Pseudomonadati</taxon>
        <taxon>Verrucomicrobiota</taxon>
        <taxon>Verrucomicrobiia</taxon>
        <taxon>Verrucomicrobiales</taxon>
        <taxon>Verrucomicrobiaceae</taxon>
        <taxon>Luteolibacter</taxon>
    </lineage>
</organism>
<feature type="chain" id="PRO_5046271056" evidence="4">
    <location>
        <begin position="21"/>
        <end position="177"/>
    </location>
</feature>
<dbReference type="Gene3D" id="1.10.238.10">
    <property type="entry name" value="EF-hand"/>
    <property type="match status" value="1"/>
</dbReference>
<sequence length="177" mass="18842">MNTTLSLIALALAGTLAVHAQEPAPAPEGGRGERRGGERAMPPEVVKEFDKDGDGKLNADEAKAAREARQAKAEEARKKMLEKYDADKDGKLSPEERTTMRTELEAKRKALVEKYDADKDGKLSPTEIKAAKDAGEEVPEFRPMGGGRRGEGAPGGEGRPNRRGQGGGEKPAPPAGE</sequence>
<accession>A0ABT3GR58</accession>
<dbReference type="InterPro" id="IPR018247">
    <property type="entry name" value="EF_Hand_1_Ca_BS"/>
</dbReference>
<reference evidence="6 7" key="1">
    <citation type="submission" date="2022-10" db="EMBL/GenBank/DDBJ databases">
        <title>Luteolibacter arcticus strain CCTCC AB 2014275, whole genome shotgun sequencing project.</title>
        <authorList>
            <person name="Zhao G."/>
            <person name="Shen L."/>
        </authorList>
    </citation>
    <scope>NUCLEOTIDE SEQUENCE [LARGE SCALE GENOMIC DNA]</scope>
    <source>
        <strain evidence="6 7">CCTCC AB 2014275</strain>
    </source>
</reference>
<keyword evidence="1" id="KW-0479">Metal-binding</keyword>
<feature type="compositionally biased region" description="Basic and acidic residues" evidence="3">
    <location>
        <begin position="45"/>
        <end position="122"/>
    </location>
</feature>
<feature type="region of interest" description="Disordered" evidence="3">
    <location>
        <begin position="17"/>
        <end position="177"/>
    </location>
</feature>
<dbReference type="PANTHER" id="PTHR10827">
    <property type="entry name" value="RETICULOCALBIN"/>
    <property type="match status" value="1"/>
</dbReference>
<dbReference type="EMBL" id="JAPDDT010000019">
    <property type="protein sequence ID" value="MCW1926008.1"/>
    <property type="molecule type" value="Genomic_DNA"/>
</dbReference>
<dbReference type="PROSITE" id="PS50222">
    <property type="entry name" value="EF_HAND_2"/>
    <property type="match status" value="1"/>
</dbReference>
<evidence type="ECO:0000313" key="6">
    <source>
        <dbReference type="EMBL" id="MCW1926008.1"/>
    </source>
</evidence>
<feature type="signal peptide" evidence="4">
    <location>
        <begin position="1"/>
        <end position="20"/>
    </location>
</feature>
<dbReference type="InterPro" id="IPR011992">
    <property type="entry name" value="EF-hand-dom_pair"/>
</dbReference>
<evidence type="ECO:0000256" key="3">
    <source>
        <dbReference type="SAM" id="MobiDB-lite"/>
    </source>
</evidence>
<evidence type="ECO:0000259" key="5">
    <source>
        <dbReference type="PROSITE" id="PS50222"/>
    </source>
</evidence>
<keyword evidence="4" id="KW-0732">Signal</keyword>
<evidence type="ECO:0000256" key="1">
    <source>
        <dbReference type="ARBA" id="ARBA00022723"/>
    </source>
</evidence>
<evidence type="ECO:0000256" key="4">
    <source>
        <dbReference type="SAM" id="SignalP"/>
    </source>
</evidence>
<dbReference type="RefSeq" id="WP_264490116.1">
    <property type="nucleotide sequence ID" value="NZ_JAPDDT010000019.1"/>
</dbReference>
<dbReference type="PANTHER" id="PTHR10827:SF98">
    <property type="entry name" value="45 KDA CALCIUM-BINDING PROTEIN"/>
    <property type="match status" value="1"/>
</dbReference>
<gene>
    <name evidence="6" type="ORF">OKA05_25845</name>
</gene>
<dbReference type="CDD" id="cd00051">
    <property type="entry name" value="EFh"/>
    <property type="match status" value="2"/>
</dbReference>
<dbReference type="Proteomes" id="UP001320876">
    <property type="component" value="Unassembled WGS sequence"/>
</dbReference>